<dbReference type="PROSITE" id="PS50112">
    <property type="entry name" value="PAS"/>
    <property type="match status" value="1"/>
</dbReference>
<evidence type="ECO:0000313" key="15">
    <source>
        <dbReference type="Proteomes" id="UP001500058"/>
    </source>
</evidence>
<dbReference type="SMART" id="SM00065">
    <property type="entry name" value="GAF"/>
    <property type="match status" value="1"/>
</dbReference>
<dbReference type="Pfam" id="PF13581">
    <property type="entry name" value="HATPase_c_2"/>
    <property type="match status" value="1"/>
</dbReference>
<reference evidence="15" key="1">
    <citation type="journal article" date="2019" name="Int. J. Syst. Evol. Microbiol.">
        <title>The Global Catalogue of Microorganisms (GCM) 10K type strain sequencing project: providing services to taxonomists for standard genome sequencing and annotation.</title>
        <authorList>
            <consortium name="The Broad Institute Genomics Platform"/>
            <consortium name="The Broad Institute Genome Sequencing Center for Infectious Disease"/>
            <person name="Wu L."/>
            <person name="Ma J."/>
        </authorList>
    </citation>
    <scope>NUCLEOTIDE SEQUENCE [LARGE SCALE GENOMIC DNA]</scope>
    <source>
        <strain evidence="15">JCM 6921</strain>
    </source>
</reference>
<evidence type="ECO:0000256" key="8">
    <source>
        <dbReference type="PROSITE-ProRule" id="PRU00169"/>
    </source>
</evidence>
<dbReference type="SUPFAM" id="SSF47384">
    <property type="entry name" value="Homodimeric domain of signal transducing histidine kinase"/>
    <property type="match status" value="1"/>
</dbReference>
<dbReference type="EMBL" id="BAAATJ010000024">
    <property type="protein sequence ID" value="GAA2410767.1"/>
    <property type="molecule type" value="Genomic_DNA"/>
</dbReference>
<sequence length="1387" mass="150054">MGGGDRDEPVGSIFPGHGEMAGRMRAFPWEDIAMGPPATWPMSLRTACRICLTSRFPMILWWGEDLRFLYNDAYLPLLGDKHPALGKRGDQVWKEIWHIVGPMLRSVMETGEATWSEDLLLPMNRHGYWEETYWTYSYSPLHDDEGRVCGVFTAVTDTTRRVVGERRLAALQDLGAQAGIARSVEEACRLVARALERAERDVPFAAVYLRRPGDEGGGPVLAAVSPSNAAPEPLPDGPGGWPLERVLRTGEPVVVEDVVERFGRLPAGGWQAPPTQAVVLPLPGETGAEPVGAIVLAAGAGRVLDDGYRTFLDLVARQTAALVNGAVAYEVQQRRAEELAELDRAKTAFFSNISHEFRTPLTLITGPLEELRARLAGADDRTREELETIRRNGLRLGKLVNTLLDFSRIEAGRMRARYEPVDLAAVTRELASVFRSAVERAGLAFEVDCPPLPEPVHIDREMWEKVVLNLLSNALKFTFEGSIRVELGTGDGQAVLRVSDTGVGVPEDELPRLFERFHRIENVRARSNEGSGIGLALVRELVGLHGGAITVDSVEGEGTAFTIRLPFGSAHLPADSVVPAGTAPASSGADPFLQEALRWLPGAGQDVQEDPAPAGSGGAAPGGAVPGAVRAHVLVADDNADMREYLRRLLSQNYRVTTVPDGRAALEAVRADAPDLVVSDVMMPRMDGLRLVAALRADSRTAGVPVLLLSARAGQEASIEGLEAGADDYLVKPFSAAELLARVRAAVQLARLRNHHAQWRTALVDSLQEAFFVLDEEGNVIEINSAFTDILGFGPEGLPYRPLHPWWPDESQDPEAHRIAQDAFAQVVGRTKGSYITPVTHRDGRRLWVHATFNEVRDPDTGRRMAVGTFRDVTAERLTAQREAALAALGVRLSEASTLPEALRSALEELCRLWQARRALAVTWGEDGRAEPVASVPGEESVPGEGEELSGPVREAVGALRGRTPLQPVATEDPPGLGVTLEHPGGPLALWIESVPHRPFISEDHTLLAVLGGHLGQALQRIHTFEQQRETALALQRAILGPVDLPDGFAVRYEPAARPLEVGGDWYDTVELPDGRIGIVVGDCVGRGLQAATVMGQLRSACRALLLESPEPARVLSALDRFAALVPGAACATVFCGVLDPETGRLAYSSAGHPPGILTHPDGTTELLDRGRSVPLAVRPDRSRPEAACTMPPTATLLLYTDGLVERRRRPLSDGIHRAAAAARQGLNSALEDLAGDIMTGMEPPSGYDDDVAVLLYRHPRPLEVSFPADSAQLAPVRRSLRTWLDRLDISPRTVQEVLVAVGEACANAIEHGHRHTPGRTVRLTASATTDDLHLTVADTGRWRTPQPEANPHRGRGLALIRALTNRVTIVPGDTGTTVDMHVRISR</sequence>
<evidence type="ECO:0000256" key="3">
    <source>
        <dbReference type="ARBA" id="ARBA00012438"/>
    </source>
</evidence>
<dbReference type="Gene3D" id="3.30.450.40">
    <property type="match status" value="2"/>
</dbReference>
<dbReference type="PROSITE" id="PS50109">
    <property type="entry name" value="HIS_KIN"/>
    <property type="match status" value="1"/>
</dbReference>
<dbReference type="NCBIfam" id="TIGR00229">
    <property type="entry name" value="sensory_box"/>
    <property type="match status" value="1"/>
</dbReference>
<dbReference type="Gene3D" id="3.30.565.10">
    <property type="entry name" value="Histidine kinase-like ATPase, C-terminal domain"/>
    <property type="match status" value="2"/>
</dbReference>
<dbReference type="InterPro" id="IPR029016">
    <property type="entry name" value="GAF-like_dom_sf"/>
</dbReference>
<dbReference type="PANTHER" id="PTHR43547:SF2">
    <property type="entry name" value="HYBRID SIGNAL TRANSDUCTION HISTIDINE KINASE C"/>
    <property type="match status" value="1"/>
</dbReference>
<evidence type="ECO:0000256" key="5">
    <source>
        <dbReference type="ARBA" id="ARBA00022679"/>
    </source>
</evidence>
<dbReference type="CDD" id="cd00082">
    <property type="entry name" value="HisKA"/>
    <property type="match status" value="1"/>
</dbReference>
<dbReference type="SMART" id="SM00331">
    <property type="entry name" value="PP2C_SIG"/>
    <property type="match status" value="1"/>
</dbReference>
<dbReference type="Pfam" id="PF02518">
    <property type="entry name" value="HATPase_c"/>
    <property type="match status" value="1"/>
</dbReference>
<proteinExistence type="predicted"/>
<dbReference type="SMART" id="SM00387">
    <property type="entry name" value="HATPase_c"/>
    <property type="match status" value="2"/>
</dbReference>
<dbReference type="RefSeq" id="WP_425576386.1">
    <property type="nucleotide sequence ID" value="NZ_BAAATJ010000024.1"/>
</dbReference>
<evidence type="ECO:0000259" key="10">
    <source>
        <dbReference type="PROSITE" id="PS50109"/>
    </source>
</evidence>
<protein>
    <recommendedName>
        <fullName evidence="3">histidine kinase</fullName>
        <ecNumber evidence="3">2.7.13.3</ecNumber>
    </recommendedName>
</protein>
<dbReference type="CDD" id="cd17574">
    <property type="entry name" value="REC_OmpR"/>
    <property type="match status" value="1"/>
</dbReference>
<dbReference type="InterPro" id="IPR001932">
    <property type="entry name" value="PPM-type_phosphatase-like_dom"/>
</dbReference>
<evidence type="ECO:0000256" key="1">
    <source>
        <dbReference type="ARBA" id="ARBA00000085"/>
    </source>
</evidence>
<evidence type="ECO:0000259" key="12">
    <source>
        <dbReference type="PROSITE" id="PS50112"/>
    </source>
</evidence>
<feature type="domain" description="Histidine kinase" evidence="10">
    <location>
        <begin position="352"/>
        <end position="569"/>
    </location>
</feature>
<dbReference type="Gene3D" id="3.40.50.2300">
    <property type="match status" value="1"/>
</dbReference>
<dbReference type="InterPro" id="IPR000014">
    <property type="entry name" value="PAS"/>
</dbReference>
<dbReference type="PRINTS" id="PR00344">
    <property type="entry name" value="BCTRLSENSOR"/>
</dbReference>
<keyword evidence="4 8" id="KW-0597">Phosphoprotein</keyword>
<evidence type="ECO:0000259" key="11">
    <source>
        <dbReference type="PROSITE" id="PS50110"/>
    </source>
</evidence>
<feature type="compositionally biased region" description="Low complexity" evidence="9">
    <location>
        <begin position="935"/>
        <end position="950"/>
    </location>
</feature>
<feature type="region of interest" description="Disordered" evidence="9">
    <location>
        <begin position="930"/>
        <end position="950"/>
    </location>
</feature>
<keyword evidence="15" id="KW-1185">Reference proteome</keyword>
<evidence type="ECO:0000256" key="6">
    <source>
        <dbReference type="ARBA" id="ARBA00022777"/>
    </source>
</evidence>
<dbReference type="Gene3D" id="1.10.287.130">
    <property type="match status" value="1"/>
</dbReference>
<dbReference type="InterPro" id="IPR035965">
    <property type="entry name" value="PAS-like_dom_sf"/>
</dbReference>
<dbReference type="InterPro" id="IPR005467">
    <property type="entry name" value="His_kinase_dom"/>
</dbReference>
<comment type="subcellular location">
    <subcellularLocation>
        <location evidence="2">Cell membrane</location>
    </subcellularLocation>
</comment>
<dbReference type="InterPro" id="IPR036457">
    <property type="entry name" value="PPM-type-like_dom_sf"/>
</dbReference>
<dbReference type="PROSITE" id="PS50110">
    <property type="entry name" value="RESPONSE_REGULATORY"/>
    <property type="match status" value="1"/>
</dbReference>
<feature type="modified residue" description="4-aspartylphosphate" evidence="8">
    <location>
        <position position="680"/>
    </location>
</feature>
<feature type="domain" description="Response regulatory" evidence="11">
    <location>
        <begin position="632"/>
        <end position="747"/>
    </location>
</feature>
<dbReference type="SUPFAM" id="SSF55781">
    <property type="entry name" value="GAF domain-like"/>
    <property type="match status" value="2"/>
</dbReference>
<evidence type="ECO:0000256" key="9">
    <source>
        <dbReference type="SAM" id="MobiDB-lite"/>
    </source>
</evidence>
<dbReference type="InterPro" id="IPR013656">
    <property type="entry name" value="PAS_4"/>
</dbReference>
<feature type="domain" description="PAC" evidence="13">
    <location>
        <begin position="833"/>
        <end position="885"/>
    </location>
</feature>
<dbReference type="InterPro" id="IPR000700">
    <property type="entry name" value="PAS-assoc_C"/>
</dbReference>
<dbReference type="PANTHER" id="PTHR43547">
    <property type="entry name" value="TWO-COMPONENT HISTIDINE KINASE"/>
    <property type="match status" value="1"/>
</dbReference>
<dbReference type="Gene3D" id="3.30.450.20">
    <property type="entry name" value="PAS domain"/>
    <property type="match status" value="2"/>
</dbReference>
<feature type="domain" description="PAS" evidence="12">
    <location>
        <begin position="763"/>
        <end position="798"/>
    </location>
</feature>
<evidence type="ECO:0000256" key="4">
    <source>
        <dbReference type="ARBA" id="ARBA00022553"/>
    </source>
</evidence>
<dbReference type="InterPro" id="IPR004358">
    <property type="entry name" value="Sig_transdc_His_kin-like_C"/>
</dbReference>
<name>A0ABP5VUS4_9ACTN</name>
<comment type="caution">
    <text evidence="14">The sequence shown here is derived from an EMBL/GenBank/DDBJ whole genome shotgun (WGS) entry which is preliminary data.</text>
</comment>
<dbReference type="InterPro" id="IPR036890">
    <property type="entry name" value="HATPase_C_sf"/>
</dbReference>
<dbReference type="InterPro" id="IPR003018">
    <property type="entry name" value="GAF"/>
</dbReference>
<dbReference type="PROSITE" id="PS50113">
    <property type="entry name" value="PAC"/>
    <property type="match status" value="1"/>
</dbReference>
<dbReference type="CDD" id="cd16922">
    <property type="entry name" value="HATPase_EvgS-ArcB-TorS-like"/>
    <property type="match status" value="1"/>
</dbReference>
<keyword evidence="5" id="KW-0808">Transferase</keyword>
<organism evidence="14 15">
    <name type="scientific">Streptomyces glaucosporus</name>
    <dbReference type="NCBI Taxonomy" id="284044"/>
    <lineage>
        <taxon>Bacteria</taxon>
        <taxon>Bacillati</taxon>
        <taxon>Actinomycetota</taxon>
        <taxon>Actinomycetes</taxon>
        <taxon>Kitasatosporales</taxon>
        <taxon>Streptomycetaceae</taxon>
        <taxon>Streptomyces</taxon>
    </lineage>
</organism>
<dbReference type="Pfam" id="PF13185">
    <property type="entry name" value="GAF_2"/>
    <property type="match status" value="1"/>
</dbReference>
<dbReference type="InterPro" id="IPR003661">
    <property type="entry name" value="HisK_dim/P_dom"/>
</dbReference>
<evidence type="ECO:0000256" key="7">
    <source>
        <dbReference type="ARBA" id="ARBA00023012"/>
    </source>
</evidence>
<dbReference type="SUPFAM" id="SSF55785">
    <property type="entry name" value="PYP-like sensor domain (PAS domain)"/>
    <property type="match status" value="1"/>
</dbReference>
<dbReference type="InterPro" id="IPR011006">
    <property type="entry name" value="CheY-like_superfamily"/>
</dbReference>
<dbReference type="SUPFAM" id="SSF52172">
    <property type="entry name" value="CheY-like"/>
    <property type="match status" value="1"/>
</dbReference>
<evidence type="ECO:0000313" key="14">
    <source>
        <dbReference type="EMBL" id="GAA2410767.1"/>
    </source>
</evidence>
<dbReference type="InterPro" id="IPR001789">
    <property type="entry name" value="Sig_transdc_resp-reg_receiver"/>
</dbReference>
<dbReference type="Pfam" id="PF07228">
    <property type="entry name" value="SpoIIE"/>
    <property type="match status" value="1"/>
</dbReference>
<dbReference type="Gene3D" id="3.60.40.10">
    <property type="entry name" value="PPM-type phosphatase domain"/>
    <property type="match status" value="1"/>
</dbReference>
<dbReference type="CDD" id="cd16936">
    <property type="entry name" value="HATPase_RsbW-like"/>
    <property type="match status" value="1"/>
</dbReference>
<dbReference type="Pfam" id="PF08448">
    <property type="entry name" value="PAS_4"/>
    <property type="match status" value="2"/>
</dbReference>
<evidence type="ECO:0000256" key="2">
    <source>
        <dbReference type="ARBA" id="ARBA00004236"/>
    </source>
</evidence>
<gene>
    <name evidence="14" type="ORF">GCM10010420_44460</name>
</gene>
<dbReference type="SMART" id="SM00388">
    <property type="entry name" value="HisKA"/>
    <property type="match status" value="1"/>
</dbReference>
<dbReference type="Pfam" id="PF00072">
    <property type="entry name" value="Response_reg"/>
    <property type="match status" value="1"/>
</dbReference>
<accession>A0ABP5VUS4</accession>
<dbReference type="InterPro" id="IPR003594">
    <property type="entry name" value="HATPase_dom"/>
</dbReference>
<dbReference type="SUPFAM" id="SSF55874">
    <property type="entry name" value="ATPase domain of HSP90 chaperone/DNA topoisomerase II/histidine kinase"/>
    <property type="match status" value="2"/>
</dbReference>
<dbReference type="SMART" id="SM00091">
    <property type="entry name" value="PAS"/>
    <property type="match status" value="1"/>
</dbReference>
<comment type="catalytic activity">
    <reaction evidence="1">
        <text>ATP + protein L-histidine = ADP + protein N-phospho-L-histidine.</text>
        <dbReference type="EC" id="2.7.13.3"/>
    </reaction>
</comment>
<dbReference type="SMART" id="SM00448">
    <property type="entry name" value="REC"/>
    <property type="match status" value="1"/>
</dbReference>
<dbReference type="Pfam" id="PF00512">
    <property type="entry name" value="HisKA"/>
    <property type="match status" value="1"/>
</dbReference>
<keyword evidence="7" id="KW-0902">Two-component regulatory system</keyword>
<dbReference type="CDD" id="cd00130">
    <property type="entry name" value="PAS"/>
    <property type="match status" value="1"/>
</dbReference>
<dbReference type="EC" id="2.7.13.3" evidence="3"/>
<dbReference type="InterPro" id="IPR036097">
    <property type="entry name" value="HisK_dim/P_sf"/>
</dbReference>
<keyword evidence="6" id="KW-0418">Kinase</keyword>
<evidence type="ECO:0000259" key="13">
    <source>
        <dbReference type="PROSITE" id="PS50113"/>
    </source>
</evidence>
<dbReference type="Proteomes" id="UP001500058">
    <property type="component" value="Unassembled WGS sequence"/>
</dbReference>